<dbReference type="SUPFAM" id="SSF55874">
    <property type="entry name" value="ATPase domain of HSP90 chaperone/DNA topoisomerase II/histidine kinase"/>
    <property type="match status" value="1"/>
</dbReference>
<evidence type="ECO:0000259" key="3">
    <source>
        <dbReference type="Pfam" id="PF13581"/>
    </source>
</evidence>
<dbReference type="RefSeq" id="WP_011436269.1">
    <property type="nucleotide sequence ID" value="NC_007777.1"/>
</dbReference>
<dbReference type="Pfam" id="PF13581">
    <property type="entry name" value="HATPase_c_2"/>
    <property type="match status" value="1"/>
</dbReference>
<dbReference type="OrthoDB" id="3214563at2"/>
<dbReference type="EMBL" id="CP000249">
    <property type="protein sequence ID" value="ABD11209.1"/>
    <property type="molecule type" value="Genomic_DNA"/>
</dbReference>
<dbReference type="HOGENOM" id="CLU_090336_0_0_11"/>
<feature type="compositionally biased region" description="Basic and acidic residues" evidence="2">
    <location>
        <begin position="224"/>
        <end position="234"/>
    </location>
</feature>
<feature type="region of interest" description="Disordered" evidence="2">
    <location>
        <begin position="166"/>
        <end position="197"/>
    </location>
</feature>
<keyword evidence="4" id="KW-0418">Kinase</keyword>
<dbReference type="InterPro" id="IPR003594">
    <property type="entry name" value="HATPase_dom"/>
</dbReference>
<name>Q2JBY3_FRACC</name>
<evidence type="ECO:0000313" key="5">
    <source>
        <dbReference type="Proteomes" id="UP000001937"/>
    </source>
</evidence>
<dbReference type="InterPro" id="IPR050267">
    <property type="entry name" value="Anti-sigma-factor_SerPK"/>
</dbReference>
<protein>
    <submittedName>
        <fullName evidence="4">Serine/threonine kinase anti-sigma factor</fullName>
    </submittedName>
</protein>
<accession>Q2JBY3</accession>
<keyword evidence="5" id="KW-1185">Reference proteome</keyword>
<dbReference type="GO" id="GO:0004674">
    <property type="term" value="F:protein serine/threonine kinase activity"/>
    <property type="evidence" value="ECO:0007669"/>
    <property type="project" value="UniProtKB-KW"/>
</dbReference>
<dbReference type="Gene3D" id="3.30.565.10">
    <property type="entry name" value="Histidine kinase-like ATPase, C-terminal domain"/>
    <property type="match status" value="1"/>
</dbReference>
<evidence type="ECO:0000256" key="2">
    <source>
        <dbReference type="SAM" id="MobiDB-lite"/>
    </source>
</evidence>
<dbReference type="Proteomes" id="UP000001937">
    <property type="component" value="Chromosome"/>
</dbReference>
<keyword evidence="1" id="KW-0723">Serine/threonine-protein kinase</keyword>
<evidence type="ECO:0000313" key="4">
    <source>
        <dbReference type="EMBL" id="ABD11209.1"/>
    </source>
</evidence>
<keyword evidence="4" id="KW-0808">Transferase</keyword>
<dbReference type="PhylomeDB" id="Q2JBY3"/>
<dbReference type="KEGG" id="fra:Francci3_1833"/>
<dbReference type="InterPro" id="IPR036890">
    <property type="entry name" value="HATPase_C_sf"/>
</dbReference>
<gene>
    <name evidence="4" type="ordered locus">Francci3_1833</name>
</gene>
<feature type="compositionally biased region" description="Basic and acidic residues" evidence="2">
    <location>
        <begin position="170"/>
        <end position="183"/>
    </location>
</feature>
<dbReference type="eggNOG" id="COG2172">
    <property type="taxonomic scope" value="Bacteria"/>
</dbReference>
<organism evidence="4 5">
    <name type="scientific">Frankia casuarinae (strain DSM 45818 / CECT 9043 / HFP020203 / CcI3)</name>
    <dbReference type="NCBI Taxonomy" id="106370"/>
    <lineage>
        <taxon>Bacteria</taxon>
        <taxon>Bacillati</taxon>
        <taxon>Actinomycetota</taxon>
        <taxon>Actinomycetes</taxon>
        <taxon>Frankiales</taxon>
        <taxon>Frankiaceae</taxon>
        <taxon>Frankia</taxon>
    </lineage>
</organism>
<sequence>MTTVLAITPSTTPEQPAEPLPQYIRHYPARPQSVRPARHDVAAQLRRWGLDSLIDSATCVTSELITNAYAASHEARRPHGEQDTRSRIGMRLTYSHRDLIVEVWDGGPGRPTRRTAGPDAENGRGLPLVAALARDLGYYPVRVRTPDGYRTKGKIVWAALAHDLPPIQHLPDKPAEDLPRRDPPPPTSDGGPDADIFDHALLQRVLDALRNLGDDWTTITNSGDPRDGEQVTTP</sequence>
<reference evidence="4 5" key="1">
    <citation type="journal article" date="2007" name="Genome Res.">
        <title>Genome characteristics of facultatively symbiotic Frankia sp. strains reflect host range and host plant biogeography.</title>
        <authorList>
            <person name="Normand P."/>
            <person name="Lapierre P."/>
            <person name="Tisa L.S."/>
            <person name="Gogarten J.P."/>
            <person name="Alloisio N."/>
            <person name="Bagnarol E."/>
            <person name="Bassi C.A."/>
            <person name="Berry A.M."/>
            <person name="Bickhart D.M."/>
            <person name="Choisne N."/>
            <person name="Couloux A."/>
            <person name="Cournoyer B."/>
            <person name="Cruveiller S."/>
            <person name="Daubin V."/>
            <person name="Demange N."/>
            <person name="Francino M.P."/>
            <person name="Goltsman E."/>
            <person name="Huang Y."/>
            <person name="Kopp O.R."/>
            <person name="Labarre L."/>
            <person name="Lapidus A."/>
            <person name="Lavire C."/>
            <person name="Marechal J."/>
            <person name="Martinez M."/>
            <person name="Mastronunzio J.E."/>
            <person name="Mullin B.C."/>
            <person name="Niemann J."/>
            <person name="Pujic P."/>
            <person name="Rawnsley T."/>
            <person name="Rouy Z."/>
            <person name="Schenowitz C."/>
            <person name="Sellstedt A."/>
            <person name="Tavares F."/>
            <person name="Tomkins J.P."/>
            <person name="Vallenet D."/>
            <person name="Valverde C."/>
            <person name="Wall L.G."/>
            <person name="Wang Y."/>
            <person name="Medigue C."/>
            <person name="Benson D.R."/>
        </authorList>
    </citation>
    <scope>NUCLEOTIDE SEQUENCE [LARGE SCALE GENOMIC DNA]</scope>
    <source>
        <strain evidence="5">DSM 45818 / CECT 9043 / CcI3</strain>
    </source>
</reference>
<dbReference type="PANTHER" id="PTHR35526:SF3">
    <property type="entry name" value="ANTI-SIGMA-F FACTOR RSBW"/>
    <property type="match status" value="1"/>
</dbReference>
<dbReference type="STRING" id="106370.Francci3_1833"/>
<dbReference type="CDD" id="cd16936">
    <property type="entry name" value="HATPase_RsbW-like"/>
    <property type="match status" value="1"/>
</dbReference>
<dbReference type="AlphaFoldDB" id="Q2JBY3"/>
<feature type="region of interest" description="Disordered" evidence="2">
    <location>
        <begin position="214"/>
        <end position="234"/>
    </location>
</feature>
<evidence type="ECO:0000256" key="1">
    <source>
        <dbReference type="ARBA" id="ARBA00022527"/>
    </source>
</evidence>
<dbReference type="PANTHER" id="PTHR35526">
    <property type="entry name" value="ANTI-SIGMA-F FACTOR RSBW-RELATED"/>
    <property type="match status" value="1"/>
</dbReference>
<feature type="domain" description="Histidine kinase/HSP90-like ATPase" evidence="3">
    <location>
        <begin position="28"/>
        <end position="138"/>
    </location>
</feature>
<proteinExistence type="predicted"/>